<name>A0A7H1MB73_9NEIS</name>
<dbReference type="PROSITE" id="PS50977">
    <property type="entry name" value="HTH_TETR_2"/>
    <property type="match status" value="1"/>
</dbReference>
<reference evidence="4" key="1">
    <citation type="submission" date="2024-06" db="EMBL/GenBank/DDBJ databases">
        <title>Complete Genome Sequence of mouse commensal type strain Neisseria musculi.</title>
        <authorList>
            <person name="Thapa E."/>
            <person name="Aluvathingal J."/>
            <person name="Nadendla S."/>
            <person name="Mehta A."/>
            <person name="Tettelin H."/>
            <person name="Weyand N.J."/>
        </authorList>
    </citation>
    <scope>NUCLEOTIDE SEQUENCE</scope>
    <source>
        <strain evidence="4">NW831</strain>
    </source>
</reference>
<evidence type="ECO:0000313" key="5">
    <source>
        <dbReference type="Proteomes" id="UP000516412"/>
    </source>
</evidence>
<evidence type="ECO:0000259" key="3">
    <source>
        <dbReference type="PROSITE" id="PS50977"/>
    </source>
</evidence>
<dbReference type="InterPro" id="IPR009057">
    <property type="entry name" value="Homeodomain-like_sf"/>
</dbReference>
<sequence>MVRPLSAEKHQTLIQTAIALIAEQGLSAGTANIAKQAGVAGGTLFTYFDSKEALFNQAYLSIKADIAAAVSGSGNGGVPIPTGACVIRANGRRCANWNLHCC</sequence>
<evidence type="ECO:0000256" key="1">
    <source>
        <dbReference type="ARBA" id="ARBA00023125"/>
    </source>
</evidence>
<proteinExistence type="predicted"/>
<dbReference type="PRINTS" id="PR00455">
    <property type="entry name" value="HTHTETR"/>
</dbReference>
<accession>A0A7H1MB73</accession>
<dbReference type="InterPro" id="IPR001647">
    <property type="entry name" value="HTH_TetR"/>
</dbReference>
<dbReference type="EMBL" id="CP060414">
    <property type="protein sequence ID" value="QNT58888.1"/>
    <property type="molecule type" value="Genomic_DNA"/>
</dbReference>
<dbReference type="SUPFAM" id="SSF46689">
    <property type="entry name" value="Homeodomain-like"/>
    <property type="match status" value="1"/>
</dbReference>
<dbReference type="Pfam" id="PF00440">
    <property type="entry name" value="TetR_N"/>
    <property type="match status" value="1"/>
</dbReference>
<keyword evidence="1 2" id="KW-0238">DNA-binding</keyword>
<evidence type="ECO:0000256" key="2">
    <source>
        <dbReference type="PROSITE-ProRule" id="PRU00335"/>
    </source>
</evidence>
<dbReference type="AlphaFoldDB" id="A0A7H1MB73"/>
<dbReference type="KEGG" id="nmus:H7A79_1300"/>
<dbReference type="RefSeq" id="WP_187001483.1">
    <property type="nucleotide sequence ID" value="NZ_CP060414.2"/>
</dbReference>
<keyword evidence="5" id="KW-1185">Reference proteome</keyword>
<dbReference type="GO" id="GO:0003677">
    <property type="term" value="F:DNA binding"/>
    <property type="evidence" value="ECO:0007669"/>
    <property type="project" value="UniProtKB-UniRule"/>
</dbReference>
<protein>
    <submittedName>
        <fullName evidence="4">Bacterial regulatory tetR family protein</fullName>
    </submittedName>
</protein>
<gene>
    <name evidence="4" type="ORF">H7A79_1300</name>
</gene>
<dbReference type="Gene3D" id="1.10.357.10">
    <property type="entry name" value="Tetracycline Repressor, domain 2"/>
    <property type="match status" value="1"/>
</dbReference>
<organism evidence="4 5">
    <name type="scientific">Neisseria musculi</name>
    <dbReference type="NCBI Taxonomy" id="1815583"/>
    <lineage>
        <taxon>Bacteria</taxon>
        <taxon>Pseudomonadati</taxon>
        <taxon>Pseudomonadota</taxon>
        <taxon>Betaproteobacteria</taxon>
        <taxon>Neisseriales</taxon>
        <taxon>Neisseriaceae</taxon>
        <taxon>Neisseria</taxon>
    </lineage>
</organism>
<evidence type="ECO:0000313" key="4">
    <source>
        <dbReference type="EMBL" id="QNT58888.1"/>
    </source>
</evidence>
<feature type="domain" description="HTH tetR-type" evidence="3">
    <location>
        <begin position="7"/>
        <end position="66"/>
    </location>
</feature>
<dbReference type="Proteomes" id="UP000516412">
    <property type="component" value="Chromosome"/>
</dbReference>
<feature type="DNA-binding region" description="H-T-H motif" evidence="2">
    <location>
        <begin position="29"/>
        <end position="48"/>
    </location>
</feature>